<dbReference type="InterPro" id="IPR011042">
    <property type="entry name" value="6-blade_b-propeller_TolB-like"/>
</dbReference>
<dbReference type="InterPro" id="IPR012938">
    <property type="entry name" value="Glc/Sorbosone_DH"/>
</dbReference>
<dbReference type="EMBL" id="UINC01003588">
    <property type="protein sequence ID" value="SVA07612.1"/>
    <property type="molecule type" value="Genomic_DNA"/>
</dbReference>
<evidence type="ECO:0000313" key="2">
    <source>
        <dbReference type="EMBL" id="SVA07612.1"/>
    </source>
</evidence>
<protein>
    <recommendedName>
        <fullName evidence="1">Glucose/Sorbosone dehydrogenase domain-containing protein</fullName>
    </recommendedName>
</protein>
<dbReference type="SUPFAM" id="SSF50952">
    <property type="entry name" value="Soluble quinoprotein glucose dehydrogenase"/>
    <property type="match status" value="1"/>
</dbReference>
<dbReference type="AlphaFoldDB" id="A0A381SUB1"/>
<reference evidence="2" key="1">
    <citation type="submission" date="2018-05" db="EMBL/GenBank/DDBJ databases">
        <authorList>
            <person name="Lanie J.A."/>
            <person name="Ng W.-L."/>
            <person name="Kazmierczak K.M."/>
            <person name="Andrzejewski T.M."/>
            <person name="Davidsen T.M."/>
            <person name="Wayne K.J."/>
            <person name="Tettelin H."/>
            <person name="Glass J.I."/>
            <person name="Rusch D."/>
            <person name="Podicherti R."/>
            <person name="Tsui H.-C.T."/>
            <person name="Winkler M.E."/>
        </authorList>
    </citation>
    <scope>NUCLEOTIDE SEQUENCE</scope>
</reference>
<dbReference type="PANTHER" id="PTHR19328:SF75">
    <property type="entry name" value="ALDOSE SUGAR DEHYDROGENASE YLII"/>
    <property type="match status" value="1"/>
</dbReference>
<dbReference type="Pfam" id="PF07995">
    <property type="entry name" value="GSDH"/>
    <property type="match status" value="1"/>
</dbReference>
<dbReference type="Gene3D" id="2.120.10.30">
    <property type="entry name" value="TolB, C-terminal domain"/>
    <property type="match status" value="1"/>
</dbReference>
<evidence type="ECO:0000259" key="1">
    <source>
        <dbReference type="Pfam" id="PF07995"/>
    </source>
</evidence>
<accession>A0A381SUB1</accession>
<gene>
    <name evidence="2" type="ORF">METZ01_LOCUS60466</name>
</gene>
<feature type="domain" description="Glucose/Sorbosone dehydrogenase" evidence="1">
    <location>
        <begin position="69"/>
        <end position="386"/>
    </location>
</feature>
<dbReference type="InterPro" id="IPR011041">
    <property type="entry name" value="Quinoprot_gluc/sorb_DH_b-prop"/>
</dbReference>
<proteinExistence type="predicted"/>
<name>A0A381SUB1_9ZZZZ</name>
<organism evidence="2">
    <name type="scientific">marine metagenome</name>
    <dbReference type="NCBI Taxonomy" id="408172"/>
    <lineage>
        <taxon>unclassified sequences</taxon>
        <taxon>metagenomes</taxon>
        <taxon>ecological metagenomes</taxon>
    </lineage>
</organism>
<sequence>MMRQITTVVVGVLIAACTSAQTTNDPYATPITEGHPAIEVGLVEFATIPNSDGETARMMLLVDEPGTGRLFVNDMRGPLYSVSYDGSTVTVYLDLHAQHWAVNVEASRNEQGFQSFAFHPQFNEADTPGFGKLYTLTDTSDTQPPADFTSGGGGNTHDTVLLEWTAEDPEALTYDGGPPRELVRFEQPFRNHNGGHLAFDPLLSPGDPEFGLLYMGAADGGSGGDPLNLSQDLSSAFGKILRLHPLGSDSTNGHYGIPQTNPFANDSDPNTLSEVYALGLRNPQRFAWDPNTGNMFVADIGQNIVEEVSLVTSGGNLGWNAWEGSFAFISRRAVSLLNQRGDPQMAYPVVEYGQPDPLLQRSSAATGVYVYRASVIPQLANLVLFGDNPSGEVFAFSADDLPAGGQGAIQRILFNNGEGPRTLLQMIQEKNTAKGQEVATRADLRLGVGPESRVFLLNKRDGTIRLVVE</sequence>
<dbReference type="PROSITE" id="PS51257">
    <property type="entry name" value="PROKAR_LIPOPROTEIN"/>
    <property type="match status" value="1"/>
</dbReference>
<dbReference type="PANTHER" id="PTHR19328">
    <property type="entry name" value="HEDGEHOG-INTERACTING PROTEIN"/>
    <property type="match status" value="1"/>
</dbReference>